<gene>
    <name evidence="1" type="ORF">A2Y62_01070</name>
</gene>
<protein>
    <submittedName>
        <fullName evidence="1">Uncharacterized protein</fullName>
    </submittedName>
</protein>
<name>A0A1F5VT90_9BACT</name>
<accession>A0A1F5VT90</accession>
<dbReference type="Proteomes" id="UP000178943">
    <property type="component" value="Unassembled WGS sequence"/>
</dbReference>
<dbReference type="AlphaFoldDB" id="A0A1F5VT90"/>
<evidence type="ECO:0000313" key="2">
    <source>
        <dbReference type="Proteomes" id="UP000178943"/>
    </source>
</evidence>
<reference evidence="1 2" key="1">
    <citation type="journal article" date="2016" name="Nat. Commun.">
        <title>Thousands of microbial genomes shed light on interconnected biogeochemical processes in an aquifer system.</title>
        <authorList>
            <person name="Anantharaman K."/>
            <person name="Brown C.T."/>
            <person name="Hug L.A."/>
            <person name="Sharon I."/>
            <person name="Castelle C.J."/>
            <person name="Probst A.J."/>
            <person name="Thomas B.C."/>
            <person name="Singh A."/>
            <person name="Wilkins M.J."/>
            <person name="Karaoz U."/>
            <person name="Brodie E.L."/>
            <person name="Williams K.H."/>
            <person name="Hubbard S.S."/>
            <person name="Banfield J.F."/>
        </authorList>
    </citation>
    <scope>NUCLEOTIDE SEQUENCE [LARGE SCALE GENOMIC DNA]</scope>
</reference>
<evidence type="ECO:0000313" key="1">
    <source>
        <dbReference type="EMBL" id="OGF66583.1"/>
    </source>
</evidence>
<dbReference type="EMBL" id="MFGW01000088">
    <property type="protein sequence ID" value="OGF66583.1"/>
    <property type="molecule type" value="Genomic_DNA"/>
</dbReference>
<sequence>MKSENENYANKYATAFTYWESWILIEPSTGKHFNKQAVIESLSLEEVGISNGMHLAVKLLNENAR</sequence>
<dbReference type="STRING" id="1817863.A2Y62_01070"/>
<proteinExistence type="predicted"/>
<organism evidence="1 2">
    <name type="scientific">Candidatus Fischerbacteria bacterium RBG_13_37_8</name>
    <dbReference type="NCBI Taxonomy" id="1817863"/>
    <lineage>
        <taxon>Bacteria</taxon>
        <taxon>Candidatus Fischeribacteriota</taxon>
    </lineage>
</organism>
<comment type="caution">
    <text evidence="1">The sequence shown here is derived from an EMBL/GenBank/DDBJ whole genome shotgun (WGS) entry which is preliminary data.</text>
</comment>